<dbReference type="Proteomes" id="UP000319712">
    <property type="component" value="Unassembled WGS sequence"/>
</dbReference>
<dbReference type="EMBL" id="FXTD01000004">
    <property type="protein sequence ID" value="SMO60006.1"/>
    <property type="molecule type" value="Genomic_DNA"/>
</dbReference>
<dbReference type="RefSeq" id="WP_142986326.1">
    <property type="nucleotide sequence ID" value="NZ_FXTD01000004.1"/>
</dbReference>
<keyword evidence="1" id="KW-1133">Transmembrane helix</keyword>
<keyword evidence="1" id="KW-0812">Transmembrane</keyword>
<evidence type="ECO:0000256" key="1">
    <source>
        <dbReference type="SAM" id="Phobius"/>
    </source>
</evidence>
<keyword evidence="3" id="KW-1185">Reference proteome</keyword>
<evidence type="ECO:0000313" key="2">
    <source>
        <dbReference type="EMBL" id="SMO60006.1"/>
    </source>
</evidence>
<protein>
    <submittedName>
        <fullName evidence="2">Uncharacterized protein</fullName>
    </submittedName>
</protein>
<feature type="transmembrane region" description="Helical" evidence="1">
    <location>
        <begin position="27"/>
        <end position="44"/>
    </location>
</feature>
<reference evidence="2 3" key="1">
    <citation type="submission" date="2017-05" db="EMBL/GenBank/DDBJ databases">
        <authorList>
            <person name="Varghese N."/>
            <person name="Submissions S."/>
        </authorList>
    </citation>
    <scope>NUCLEOTIDE SEQUENCE [LARGE SCALE GENOMIC DNA]</scope>
    <source>
        <strain evidence="2 3">DSM 19504</strain>
    </source>
</reference>
<dbReference type="AlphaFoldDB" id="A0A521CKP2"/>
<proteinExistence type="predicted"/>
<sequence length="250" mass="26168">MSSTNGAAGIPPEVASVVRRYHRVERAVSWLVALVVVAVVLTAIRTLDLLPAALVAIGVVALVRVPIVSRSGRTRLVADADPSAVVAAFRSATPPILAFQWAAADEIDSGGEGRNGVGGADGDADAAPTTRATYDLSYLFGLRSVSMNLEVRSVGVDDAGAVTDGDEAVTDGDAVETLEVSATAGGRPWGTYHVSIRESDAGTVVDVALTTDRRFDLRSVPQALVAERYFDRVLSAQGYRVADRSVSWST</sequence>
<organism evidence="2 3">
    <name type="scientific">Halorubrum cibi</name>
    <dbReference type="NCBI Taxonomy" id="413815"/>
    <lineage>
        <taxon>Archaea</taxon>
        <taxon>Methanobacteriati</taxon>
        <taxon>Methanobacteriota</taxon>
        <taxon>Stenosarchaea group</taxon>
        <taxon>Halobacteria</taxon>
        <taxon>Halobacteriales</taxon>
        <taxon>Haloferacaceae</taxon>
        <taxon>Halorubrum</taxon>
    </lineage>
</organism>
<accession>A0A521CKP2</accession>
<keyword evidence="1" id="KW-0472">Membrane</keyword>
<evidence type="ECO:0000313" key="3">
    <source>
        <dbReference type="Proteomes" id="UP000319712"/>
    </source>
</evidence>
<feature type="transmembrane region" description="Helical" evidence="1">
    <location>
        <begin position="50"/>
        <end position="67"/>
    </location>
</feature>
<gene>
    <name evidence="2" type="ORF">SAMN06264867_104279</name>
</gene>
<dbReference type="OrthoDB" id="269652at2157"/>
<name>A0A521CKP2_9EURY</name>